<evidence type="ECO:0000259" key="6">
    <source>
        <dbReference type="Pfam" id="PF00501"/>
    </source>
</evidence>
<dbReference type="GO" id="GO:0006631">
    <property type="term" value="P:fatty acid metabolic process"/>
    <property type="evidence" value="ECO:0007669"/>
    <property type="project" value="TreeGrafter"/>
</dbReference>
<dbReference type="RefSeq" id="WP_111343290.1">
    <property type="nucleotide sequence ID" value="NZ_QHHQ01000001.1"/>
</dbReference>
<evidence type="ECO:0000313" key="8">
    <source>
        <dbReference type="EMBL" id="RAI04098.1"/>
    </source>
</evidence>
<dbReference type="EC" id="6.2.1.44" evidence="4"/>
<dbReference type="PANTHER" id="PTHR43201">
    <property type="entry name" value="ACYL-COA SYNTHETASE"/>
    <property type="match status" value="1"/>
</dbReference>
<dbReference type="Gene3D" id="3.30.300.30">
    <property type="match status" value="1"/>
</dbReference>
<dbReference type="FunFam" id="3.30.300.30:FF:000008">
    <property type="entry name" value="2,3-dihydroxybenzoate-AMP ligase"/>
    <property type="match status" value="1"/>
</dbReference>
<protein>
    <recommendedName>
        <fullName evidence="5">3-methylmercaptopropionyl-CoA ligase</fullName>
        <ecNumber evidence="4">6.2.1.44</ecNumber>
    </recommendedName>
</protein>
<name>A0A8B2NVA4_9HYPH</name>
<dbReference type="AlphaFoldDB" id="A0A8B2NVA4"/>
<evidence type="ECO:0000256" key="5">
    <source>
        <dbReference type="ARBA" id="ARBA00067668"/>
    </source>
</evidence>
<comment type="similarity">
    <text evidence="1">Belongs to the ATP-dependent AMP-binding enzyme family.</text>
</comment>
<comment type="catalytic activity">
    <reaction evidence="3">
        <text>3-(methylsulfanyl)propanoate + ATP + CoA = 3-(methylsulfanyl)propanoyl-CoA + AMP + diphosphate</text>
        <dbReference type="Rhea" id="RHEA:43052"/>
        <dbReference type="ChEBI" id="CHEBI:30616"/>
        <dbReference type="ChEBI" id="CHEBI:33019"/>
        <dbReference type="ChEBI" id="CHEBI:49016"/>
        <dbReference type="ChEBI" id="CHEBI:57287"/>
        <dbReference type="ChEBI" id="CHEBI:82815"/>
        <dbReference type="ChEBI" id="CHEBI:456215"/>
        <dbReference type="EC" id="6.2.1.44"/>
    </reaction>
    <physiologicalReaction direction="left-to-right" evidence="3">
        <dbReference type="Rhea" id="RHEA:43053"/>
    </physiologicalReaction>
</comment>
<feature type="domain" description="AMP-dependent synthetase/ligase" evidence="6">
    <location>
        <begin position="8"/>
        <end position="104"/>
    </location>
</feature>
<reference evidence="8 9" key="1">
    <citation type="submission" date="2018-05" db="EMBL/GenBank/DDBJ databases">
        <title>Acuticoccus sediminis sp. nov., isolated from deep-sea sediment of Indian Ocean.</title>
        <authorList>
            <person name="Liu X."/>
            <person name="Lai Q."/>
            <person name="Du Y."/>
            <person name="Sun F."/>
            <person name="Zhang X."/>
            <person name="Wang S."/>
            <person name="Shao Z."/>
        </authorList>
    </citation>
    <scope>NUCLEOTIDE SEQUENCE [LARGE SCALE GENOMIC DNA]</scope>
    <source>
        <strain evidence="8 9">PTG4-2</strain>
    </source>
</reference>
<dbReference type="Proteomes" id="UP000249590">
    <property type="component" value="Unassembled WGS sequence"/>
</dbReference>
<keyword evidence="2" id="KW-0436">Ligase</keyword>
<evidence type="ECO:0000256" key="4">
    <source>
        <dbReference type="ARBA" id="ARBA00066616"/>
    </source>
</evidence>
<dbReference type="InterPro" id="IPR000873">
    <property type="entry name" value="AMP-dep_synth/lig_dom"/>
</dbReference>
<dbReference type="EMBL" id="QHHQ01000001">
    <property type="protein sequence ID" value="RAI04098.1"/>
    <property type="molecule type" value="Genomic_DNA"/>
</dbReference>
<dbReference type="Pfam" id="PF00501">
    <property type="entry name" value="AMP-binding"/>
    <property type="match status" value="2"/>
</dbReference>
<sequence length="443" mass="47889">MNLANWLARSATLTPDAPALLHGAEVVATYAGFADRAARIATGLHGRGAVAGDRLALFMSNTPDYLAIWWGAWWAGLAVVPINSKLHEKEAAYIAQHSGARFAAVSVANLVAMSLTYLADVDEVYPTDAALYAAPMSHGAGCYNLMHVMKGARHVVPRSGGFEPAEILELAGSVGSIHMFAAPTMVRRLITHAEAVGHRGEGIRTIVYGGGPMYVADIEKAVDQFGPRFVQIYGQGETPMTITGLPRHLVADRTHPRWRERLGSVGIAMSSMEVRTVDEAGRDVPEDEVGEVICRGPSVMSAYWQNPDATASTLRDGWLWTGDMGALDAEGFLTLKDRSKDMIVSGGTNIYPREVEEVLLRHPDVAEVAVVGRPHEDWGEEVVAFVVGRAGPVDPAALDALCQSEIARFKRPKEYIVVEALPKNNYGKVLKTALRERFAKAPA</sequence>
<dbReference type="GO" id="GO:0031956">
    <property type="term" value="F:medium-chain fatty acid-CoA ligase activity"/>
    <property type="evidence" value="ECO:0007669"/>
    <property type="project" value="TreeGrafter"/>
</dbReference>
<dbReference type="InterPro" id="IPR025110">
    <property type="entry name" value="AMP-bd_C"/>
</dbReference>
<organism evidence="8 9">
    <name type="scientific">Acuticoccus sediminis</name>
    <dbReference type="NCBI Taxonomy" id="2184697"/>
    <lineage>
        <taxon>Bacteria</taxon>
        <taxon>Pseudomonadati</taxon>
        <taxon>Pseudomonadota</taxon>
        <taxon>Alphaproteobacteria</taxon>
        <taxon>Hyphomicrobiales</taxon>
        <taxon>Amorphaceae</taxon>
        <taxon>Acuticoccus</taxon>
    </lineage>
</organism>
<dbReference type="InterPro" id="IPR045851">
    <property type="entry name" value="AMP-bd_C_sf"/>
</dbReference>
<keyword evidence="9" id="KW-1185">Reference proteome</keyword>
<dbReference type="InterPro" id="IPR042099">
    <property type="entry name" value="ANL_N_sf"/>
</dbReference>
<dbReference type="Gene3D" id="3.40.50.12780">
    <property type="entry name" value="N-terminal domain of ligase-like"/>
    <property type="match status" value="1"/>
</dbReference>
<evidence type="ECO:0000313" key="9">
    <source>
        <dbReference type="Proteomes" id="UP000249590"/>
    </source>
</evidence>
<dbReference type="SUPFAM" id="SSF56801">
    <property type="entry name" value="Acetyl-CoA synthetase-like"/>
    <property type="match status" value="1"/>
</dbReference>
<evidence type="ECO:0000256" key="3">
    <source>
        <dbReference type="ARBA" id="ARBA00051915"/>
    </source>
</evidence>
<evidence type="ECO:0000259" key="7">
    <source>
        <dbReference type="Pfam" id="PF13193"/>
    </source>
</evidence>
<feature type="domain" description="AMP-binding enzyme C-terminal" evidence="7">
    <location>
        <begin position="354"/>
        <end position="428"/>
    </location>
</feature>
<dbReference type="Pfam" id="PF13193">
    <property type="entry name" value="AMP-binding_C"/>
    <property type="match status" value="1"/>
</dbReference>
<dbReference type="OrthoDB" id="9803968at2"/>
<dbReference type="PANTHER" id="PTHR43201:SF5">
    <property type="entry name" value="MEDIUM-CHAIN ACYL-COA LIGASE ACSF2, MITOCHONDRIAL"/>
    <property type="match status" value="1"/>
</dbReference>
<evidence type="ECO:0000256" key="1">
    <source>
        <dbReference type="ARBA" id="ARBA00006432"/>
    </source>
</evidence>
<proteinExistence type="inferred from homology"/>
<evidence type="ECO:0000256" key="2">
    <source>
        <dbReference type="ARBA" id="ARBA00022598"/>
    </source>
</evidence>
<feature type="domain" description="AMP-dependent synthetase/ligase" evidence="6">
    <location>
        <begin position="105"/>
        <end position="304"/>
    </location>
</feature>
<accession>A0A8B2NVA4</accession>
<comment type="caution">
    <text evidence="8">The sequence shown here is derived from an EMBL/GenBank/DDBJ whole genome shotgun (WGS) entry which is preliminary data.</text>
</comment>
<gene>
    <name evidence="8" type="ORF">DLJ53_06515</name>
</gene>
<dbReference type="Gene3D" id="3.40.50.980">
    <property type="match status" value="1"/>
</dbReference>